<dbReference type="InterPro" id="IPR018108">
    <property type="entry name" value="MCP_transmembrane"/>
</dbReference>
<dbReference type="GO" id="GO:0055085">
    <property type="term" value="P:transmembrane transport"/>
    <property type="evidence" value="ECO:0007669"/>
    <property type="project" value="InterPro"/>
</dbReference>
<dbReference type="Proteomes" id="UP000270924">
    <property type="component" value="Unassembled WGS sequence"/>
</dbReference>
<dbReference type="SUPFAM" id="SSF103506">
    <property type="entry name" value="Mitochondrial carrier"/>
    <property type="match status" value="1"/>
</dbReference>
<dbReference type="InterPro" id="IPR035504">
    <property type="entry name" value="MUM1-like_PWWP"/>
</dbReference>
<sequence>MTPSEEDQIFITYFQKNRSGRAIFASLAAGACAGAIAKTSIAPLDRTKINFQISGDAHYSLKSALNFIKNTYETTGLISLWRGNSAMMVRIVPYAVIQFGAHEEIKHILRVDKDGIRTPMKRYIAGSLAGVIATTCTYPLDTAKARLATSTVNEYSSLLNVFVKDYQRYGVRTFYNGLIPALMGAIPYAGASFFIFETLKLIYFERTNKEVPSVYRFLFGGFAGLVGQSSSYPFDIVRRRMQTLRIPTGHNVFYSLYVIGKTEGVKNGLYKGLSLNWIKGPIAVGISFTVYDTVYMHINQLLEVEGLNRCSEGYNNTSSKMGRKAVKNSVPTSDLKTGDVVWAPYRRFPEWPALVRCVYPKKVTYTFLPTDESSNLKSSIFSCPPQKLRLLTGSEPLPAGAKNDMKEAYKAALEILKKNGLLGADHQMSEELAVFKASEINKQSVLGDLVKKTKKDSDAASSGDTASNASAPHVWGIGEVVWLSMPNHSEWPVVIRELKKKFAMVDAFPLKFNCKPERYPLSACQKFELTGKNLETAIRKERNCELRMALQSVMKYFKRREQMNNVEKSDTEENDTTKVDIENDVQQRRNGKDRSTTDGLEEESIDGEAEAKLAGMLKEGENKRDGKRRVDKSPSPAAKRQKFSDVVKDLETELSEKLENLSKGDLAWINRARSGRIVKWPILVLKVDNNNKSCVCTELPLDDMSANAEWCLNSEKTRVVQLKNIYLYDTVEAKVDEIEDAELKAAIQQADEIAEGSYRPFDDERNNFDKNENSSIRENGCKAASSSVLSPKEILRLCKSEMCARHLMAIWTGQFTCTRHAGYEPPVMAPLHFELNIGDLLPETDATSLVEHLDSTVSKFKDAMKSSLRRLHYVTTVAVPEAIIFAITQIRYCSGSEANEIFENALLKKVERTPSEPSDEIGAT</sequence>
<feature type="region of interest" description="Disordered" evidence="8">
    <location>
        <begin position="564"/>
        <end position="643"/>
    </location>
</feature>
<proteinExistence type="inferred from homology"/>
<feature type="repeat" description="Solcar" evidence="7">
    <location>
        <begin position="211"/>
        <end position="297"/>
    </location>
</feature>
<comment type="subcellular location">
    <subcellularLocation>
        <location evidence="1">Membrane</location>
        <topology evidence="1">Multi-pass membrane protein</topology>
    </subcellularLocation>
</comment>
<feature type="compositionally biased region" description="Acidic residues" evidence="8">
    <location>
        <begin position="599"/>
        <end position="608"/>
    </location>
</feature>
<reference evidence="10 11" key="1">
    <citation type="submission" date="2018-11" db="EMBL/GenBank/DDBJ databases">
        <authorList>
            <consortium name="Pathogen Informatics"/>
        </authorList>
    </citation>
    <scope>NUCLEOTIDE SEQUENCE [LARGE SCALE GENOMIC DNA]</scope>
</reference>
<evidence type="ECO:0008006" key="12">
    <source>
        <dbReference type="Google" id="ProtNLM"/>
    </source>
</evidence>
<dbReference type="Pfam" id="PF00153">
    <property type="entry name" value="Mito_carr"/>
    <property type="match status" value="3"/>
</dbReference>
<comment type="similarity">
    <text evidence="2">Belongs to the mitochondrial carrier (TC 2.A.29) family.</text>
</comment>
<evidence type="ECO:0000256" key="7">
    <source>
        <dbReference type="PROSITE-ProRule" id="PRU00282"/>
    </source>
</evidence>
<evidence type="ECO:0000256" key="1">
    <source>
        <dbReference type="ARBA" id="ARBA00004141"/>
    </source>
</evidence>
<protein>
    <recommendedName>
        <fullName evidence="12">PWWP domain-containing protein</fullName>
    </recommendedName>
</protein>
<keyword evidence="6 7" id="KW-0472">Membrane</keyword>
<keyword evidence="11" id="KW-1185">Reference proteome</keyword>
<dbReference type="PRINTS" id="PR00926">
    <property type="entry name" value="MITOCARRIER"/>
</dbReference>
<keyword evidence="5" id="KW-0677">Repeat</keyword>
<feature type="transmembrane region" description="Helical" evidence="9">
    <location>
        <begin position="174"/>
        <end position="196"/>
    </location>
</feature>
<dbReference type="OrthoDB" id="5860380at2759"/>
<evidence type="ECO:0000256" key="6">
    <source>
        <dbReference type="ARBA" id="ARBA00023136"/>
    </source>
</evidence>
<gene>
    <name evidence="10" type="ORF">WBA_LOCUS10694</name>
</gene>
<dbReference type="InterPro" id="IPR002067">
    <property type="entry name" value="MCP"/>
</dbReference>
<feature type="compositionally biased region" description="Basic and acidic residues" evidence="8">
    <location>
        <begin position="564"/>
        <end position="596"/>
    </location>
</feature>
<dbReference type="InterPro" id="IPR023395">
    <property type="entry name" value="MCP_dom_sf"/>
</dbReference>
<evidence type="ECO:0000313" key="11">
    <source>
        <dbReference type="Proteomes" id="UP000270924"/>
    </source>
</evidence>
<keyword evidence="3" id="KW-0813">Transport</keyword>
<dbReference type="PANTHER" id="PTHR24089">
    <property type="entry name" value="SOLUTE CARRIER FAMILY 25"/>
    <property type="match status" value="1"/>
</dbReference>
<dbReference type="EMBL" id="UYWW01012205">
    <property type="protein sequence ID" value="VDM19625.1"/>
    <property type="molecule type" value="Genomic_DNA"/>
</dbReference>
<name>A0A3P7GDJ3_WUCBA</name>
<dbReference type="AlphaFoldDB" id="A0A3P7GDJ3"/>
<organism evidence="10 11">
    <name type="scientific">Wuchereria bancrofti</name>
    <dbReference type="NCBI Taxonomy" id="6293"/>
    <lineage>
        <taxon>Eukaryota</taxon>
        <taxon>Metazoa</taxon>
        <taxon>Ecdysozoa</taxon>
        <taxon>Nematoda</taxon>
        <taxon>Chromadorea</taxon>
        <taxon>Rhabditida</taxon>
        <taxon>Spirurina</taxon>
        <taxon>Spiruromorpha</taxon>
        <taxon>Filarioidea</taxon>
        <taxon>Onchocercidae</taxon>
        <taxon>Wuchereria</taxon>
    </lineage>
</organism>
<dbReference type="GO" id="GO:0016020">
    <property type="term" value="C:membrane"/>
    <property type="evidence" value="ECO:0007669"/>
    <property type="project" value="UniProtKB-SubCell"/>
</dbReference>
<keyword evidence="4 7" id="KW-0812">Transmembrane</keyword>
<dbReference type="SUPFAM" id="SSF63748">
    <property type="entry name" value="Tudor/PWWP/MBT"/>
    <property type="match status" value="1"/>
</dbReference>
<evidence type="ECO:0000256" key="4">
    <source>
        <dbReference type="ARBA" id="ARBA00022692"/>
    </source>
</evidence>
<evidence type="ECO:0000256" key="2">
    <source>
        <dbReference type="ARBA" id="ARBA00006375"/>
    </source>
</evidence>
<evidence type="ECO:0000256" key="5">
    <source>
        <dbReference type="ARBA" id="ARBA00022737"/>
    </source>
</evidence>
<keyword evidence="9" id="KW-1133">Transmembrane helix</keyword>
<feature type="repeat" description="Solcar" evidence="7">
    <location>
        <begin position="117"/>
        <end position="202"/>
    </location>
</feature>
<dbReference type="OMA" id="CKSEMCA"/>
<dbReference type="Gene3D" id="1.50.40.10">
    <property type="entry name" value="Mitochondrial carrier domain"/>
    <property type="match status" value="1"/>
</dbReference>
<dbReference type="InParanoid" id="A0A3P7GDJ3"/>
<evidence type="ECO:0000256" key="9">
    <source>
        <dbReference type="SAM" id="Phobius"/>
    </source>
</evidence>
<feature type="repeat" description="Solcar" evidence="7">
    <location>
        <begin position="21"/>
        <end position="108"/>
    </location>
</feature>
<evidence type="ECO:0000256" key="8">
    <source>
        <dbReference type="SAM" id="MobiDB-lite"/>
    </source>
</evidence>
<evidence type="ECO:0000256" key="3">
    <source>
        <dbReference type="ARBA" id="ARBA00022448"/>
    </source>
</evidence>
<dbReference type="CDD" id="cd06080">
    <property type="entry name" value="PWWP_MUM1-like"/>
    <property type="match status" value="1"/>
</dbReference>
<dbReference type="PROSITE" id="PS50920">
    <property type="entry name" value="SOLCAR"/>
    <property type="match status" value="3"/>
</dbReference>
<evidence type="ECO:0000313" key="10">
    <source>
        <dbReference type="EMBL" id="VDM19625.1"/>
    </source>
</evidence>
<accession>A0A3P7GDJ3</accession>